<dbReference type="Gene3D" id="3.40.630.30">
    <property type="match status" value="1"/>
</dbReference>
<accession>A0A4P6UIT1</accession>
<dbReference type="KEGG" id="hgr:DW355_11215"/>
<dbReference type="InterPro" id="IPR050832">
    <property type="entry name" value="Bact_Acetyltransf"/>
</dbReference>
<dbReference type="Pfam" id="PF00583">
    <property type="entry name" value="Acetyltransf_1"/>
    <property type="match status" value="1"/>
</dbReference>
<keyword evidence="1 4" id="KW-0808">Transferase</keyword>
<evidence type="ECO:0000256" key="2">
    <source>
        <dbReference type="ARBA" id="ARBA00023315"/>
    </source>
</evidence>
<proteinExistence type="predicted"/>
<dbReference type="InterPro" id="IPR016181">
    <property type="entry name" value="Acyl_CoA_acyltransferase"/>
</dbReference>
<feature type="domain" description="N-acetyltransferase" evidence="3">
    <location>
        <begin position="1"/>
        <end position="159"/>
    </location>
</feature>
<protein>
    <submittedName>
        <fullName evidence="4">N-acetyltransferase</fullName>
    </submittedName>
</protein>
<dbReference type="OrthoDB" id="336415at2"/>
<gene>
    <name evidence="4" type="ORF">DW355_11215</name>
</gene>
<dbReference type="AlphaFoldDB" id="A0A4P6UIT1"/>
<evidence type="ECO:0000256" key="1">
    <source>
        <dbReference type="ARBA" id="ARBA00022679"/>
    </source>
</evidence>
<sequence length="159" mass="18283">MHRLATLDDLQAVYALYMHEEVVPYLGHDPMPLAEFRAIMDELVASRSFYVVERDGQVRGFYRLSRHAGRARHGAYLGTFAVAPSERGTGLAASIIGDVVSRLRRDGVRRLELMLEADNPRALRFYEKQGFEFEGRLRNAYRRSDQDHDVDELLMARLL</sequence>
<keyword evidence="2" id="KW-0012">Acyltransferase</keyword>
<dbReference type="RefSeq" id="WP_131280174.1">
    <property type="nucleotide sequence ID" value="NZ_CP031395.1"/>
</dbReference>
<evidence type="ECO:0000259" key="3">
    <source>
        <dbReference type="PROSITE" id="PS51186"/>
    </source>
</evidence>
<evidence type="ECO:0000313" key="4">
    <source>
        <dbReference type="EMBL" id="QBK05248.1"/>
    </source>
</evidence>
<dbReference type="EMBL" id="CP031395">
    <property type="protein sequence ID" value="QBK05248.1"/>
    <property type="molecule type" value="Genomic_DNA"/>
</dbReference>
<evidence type="ECO:0000313" key="5">
    <source>
        <dbReference type="Proteomes" id="UP000292939"/>
    </source>
</evidence>
<dbReference type="Proteomes" id="UP000292939">
    <property type="component" value="Chromosome"/>
</dbReference>
<dbReference type="GO" id="GO:0016747">
    <property type="term" value="F:acyltransferase activity, transferring groups other than amino-acyl groups"/>
    <property type="evidence" value="ECO:0007669"/>
    <property type="project" value="InterPro"/>
</dbReference>
<organism evidence="4 5">
    <name type="scientific">Hylemonella gracilis</name>
    <dbReference type="NCBI Taxonomy" id="80880"/>
    <lineage>
        <taxon>Bacteria</taxon>
        <taxon>Pseudomonadati</taxon>
        <taxon>Pseudomonadota</taxon>
        <taxon>Betaproteobacteria</taxon>
        <taxon>Burkholderiales</taxon>
        <taxon>Comamonadaceae</taxon>
        <taxon>Hylemonella</taxon>
    </lineage>
</organism>
<dbReference type="PANTHER" id="PTHR43877">
    <property type="entry name" value="AMINOALKYLPHOSPHONATE N-ACETYLTRANSFERASE-RELATED-RELATED"/>
    <property type="match status" value="1"/>
</dbReference>
<dbReference type="PROSITE" id="PS51186">
    <property type="entry name" value="GNAT"/>
    <property type="match status" value="1"/>
</dbReference>
<dbReference type="SUPFAM" id="SSF55729">
    <property type="entry name" value="Acyl-CoA N-acyltransferases (Nat)"/>
    <property type="match status" value="1"/>
</dbReference>
<reference evidence="4 5" key="1">
    <citation type="submission" date="2018-07" db="EMBL/GenBank/DDBJ databases">
        <title>Exploring interactions and the metabolic potential of the ultra-small soil bacteria Hylemonella gracilis.</title>
        <authorList>
            <person name="Tyc O."/>
            <person name="Kulkarni P."/>
            <person name="Gawehns F."/>
            <person name="Hundscheid M."/>
            <person name="Zweers H."/>
            <person name="Garbeva P."/>
        </authorList>
    </citation>
    <scope>NUCLEOTIDE SEQUENCE [LARGE SCALE GENOMIC DNA]</scope>
    <source>
        <strain evidence="4 5">NS1</strain>
    </source>
</reference>
<dbReference type="CDD" id="cd04301">
    <property type="entry name" value="NAT_SF"/>
    <property type="match status" value="1"/>
</dbReference>
<name>A0A4P6UIT1_9BURK</name>
<dbReference type="InterPro" id="IPR000182">
    <property type="entry name" value="GNAT_dom"/>
</dbReference>